<evidence type="ECO:0000313" key="2">
    <source>
        <dbReference type="Proteomes" id="UP000030748"/>
    </source>
</evidence>
<protein>
    <submittedName>
        <fullName evidence="1">Uncharacterized protein</fullName>
    </submittedName>
</protein>
<proteinExistence type="predicted"/>
<gene>
    <name evidence="1" type="ORF">MIMGU_mgv1a0189652mg</name>
</gene>
<sequence length="15" mass="1647">AKAKSQKKVEAKGHH</sequence>
<organism evidence="1 2">
    <name type="scientific">Erythranthe guttata</name>
    <name type="common">Yellow monkey flower</name>
    <name type="synonym">Mimulus guttatus</name>
    <dbReference type="NCBI Taxonomy" id="4155"/>
    <lineage>
        <taxon>Eukaryota</taxon>
        <taxon>Viridiplantae</taxon>
        <taxon>Streptophyta</taxon>
        <taxon>Embryophyta</taxon>
        <taxon>Tracheophyta</taxon>
        <taxon>Spermatophyta</taxon>
        <taxon>Magnoliopsida</taxon>
        <taxon>eudicotyledons</taxon>
        <taxon>Gunneridae</taxon>
        <taxon>Pentapetalae</taxon>
        <taxon>asterids</taxon>
        <taxon>lamiids</taxon>
        <taxon>Lamiales</taxon>
        <taxon>Phrymaceae</taxon>
        <taxon>Erythranthe</taxon>
    </lineage>
</organism>
<accession>A0A022RJ03</accession>
<evidence type="ECO:0000313" key="1">
    <source>
        <dbReference type="EMBL" id="EYU40412.1"/>
    </source>
</evidence>
<reference evidence="1 2" key="1">
    <citation type="journal article" date="2013" name="Proc. Natl. Acad. Sci. U.S.A.">
        <title>Fine-scale variation in meiotic recombination in Mimulus inferred from population shotgun sequencing.</title>
        <authorList>
            <person name="Hellsten U."/>
            <person name="Wright K.M."/>
            <person name="Jenkins J."/>
            <person name="Shu S."/>
            <person name="Yuan Y."/>
            <person name="Wessler S.R."/>
            <person name="Schmutz J."/>
            <person name="Willis J.H."/>
            <person name="Rokhsar D.S."/>
        </authorList>
    </citation>
    <scope>NUCLEOTIDE SEQUENCE [LARGE SCALE GENOMIC DNA]</scope>
    <source>
        <strain evidence="2">cv. DUN x IM62</strain>
    </source>
</reference>
<feature type="non-terminal residue" evidence="1">
    <location>
        <position position="1"/>
    </location>
</feature>
<dbReference type="Proteomes" id="UP000030748">
    <property type="component" value="Unassembled WGS sequence"/>
</dbReference>
<dbReference type="EMBL" id="KI630401">
    <property type="protein sequence ID" value="EYU40412.1"/>
    <property type="molecule type" value="Genomic_DNA"/>
</dbReference>
<name>A0A022RJ03_ERYGU</name>
<keyword evidence="2" id="KW-1185">Reference proteome</keyword>